<dbReference type="RefSeq" id="WP_096358328.1">
    <property type="nucleotide sequence ID" value="NZ_AP014946.1"/>
</dbReference>
<feature type="region of interest" description="Disordered" evidence="1">
    <location>
        <begin position="56"/>
        <end position="256"/>
    </location>
</feature>
<dbReference type="SUPFAM" id="SSF74653">
    <property type="entry name" value="TolA/TonB C-terminal domain"/>
    <property type="match status" value="1"/>
</dbReference>
<accession>A0A0S3Q0E7</accession>
<name>A0A0S3Q0E7_9BRAD</name>
<gene>
    <name evidence="3" type="primary">iga_2</name>
    <name evidence="3" type="ORF">GJW-30_1_04218</name>
</gene>
<reference evidence="3 4" key="1">
    <citation type="submission" date="2015-08" db="EMBL/GenBank/DDBJ databases">
        <title>Investigation of the bacterial diversity of lava forest soil.</title>
        <authorList>
            <person name="Lee J.S."/>
        </authorList>
    </citation>
    <scope>NUCLEOTIDE SEQUENCE [LARGE SCALE GENOMIC DNA]</scope>
    <source>
        <strain evidence="3 4">GJW-30</strain>
    </source>
</reference>
<keyword evidence="4" id="KW-1185">Reference proteome</keyword>
<protein>
    <submittedName>
        <fullName evidence="3">IgA-specific serine endopeptidase autotransporter</fullName>
        <ecNumber evidence="3">3.4.21.72</ecNumber>
    </submittedName>
</protein>
<feature type="compositionally biased region" description="Low complexity" evidence="1">
    <location>
        <begin position="93"/>
        <end position="102"/>
    </location>
</feature>
<dbReference type="GO" id="GO:0016020">
    <property type="term" value="C:membrane"/>
    <property type="evidence" value="ECO:0007669"/>
    <property type="project" value="InterPro"/>
</dbReference>
<evidence type="ECO:0000256" key="1">
    <source>
        <dbReference type="SAM" id="MobiDB-lite"/>
    </source>
</evidence>
<dbReference type="EC" id="3.4.21.72" evidence="3"/>
<dbReference type="InterPro" id="IPR014161">
    <property type="entry name" value="Tol-Pal_TolA"/>
</dbReference>
<dbReference type="GO" id="GO:0019534">
    <property type="term" value="F:toxin transmembrane transporter activity"/>
    <property type="evidence" value="ECO:0007669"/>
    <property type="project" value="InterPro"/>
</dbReference>
<keyword evidence="2" id="KW-0812">Transmembrane</keyword>
<feature type="compositionally biased region" description="Basic and acidic residues" evidence="1">
    <location>
        <begin position="67"/>
        <end position="84"/>
    </location>
</feature>
<dbReference type="KEGG" id="vgo:GJW-30_1_04218"/>
<dbReference type="Gene3D" id="3.30.1150.10">
    <property type="match status" value="1"/>
</dbReference>
<feature type="transmembrane region" description="Helical" evidence="2">
    <location>
        <begin position="12"/>
        <end position="30"/>
    </location>
</feature>
<dbReference type="NCBIfam" id="TIGR02794">
    <property type="entry name" value="tolA_full"/>
    <property type="match status" value="1"/>
</dbReference>
<dbReference type="EMBL" id="AP014946">
    <property type="protein sequence ID" value="BAT61658.1"/>
    <property type="molecule type" value="Genomic_DNA"/>
</dbReference>
<sequence length="357" mass="39367">MKVNWRENKHVIASGVAHASILVFMLLSFAPQPFKAEASSGMPVDVISASEFNQMTKPNKVTSPKPIVEKKAPEAKPVEIRDAEISDLPDVQAPAPQASVPLPAAPPPEPKKEAEKPPEPKKAEKPPEPKPPEPKKIEKPPEPEKPDAEALARAAIEKQRQEAAKAEAERKKAEQQRKLAEAKKLEEQKKAEERKRAEQERIKLAKLAEQKSEDKSQFDSSAIQNLLDKRKPRRQAATGEEVNTAATAPAAGAAGAAMSGNDWNRFIARMRDCWTPPDGQDVRNIAVVLRIRMNKDGTLSADPQLVDRVAGSGYQVAADAAMRAVKGCAPYTFMPTAKYEQWKDFEINFDPRQMNRG</sequence>
<evidence type="ECO:0000256" key="2">
    <source>
        <dbReference type="SAM" id="Phobius"/>
    </source>
</evidence>
<dbReference type="OrthoDB" id="7161229at2"/>
<feature type="compositionally biased region" description="Basic and acidic residues" evidence="1">
    <location>
        <begin position="109"/>
        <end position="217"/>
    </location>
</feature>
<keyword evidence="3" id="KW-0378">Hydrolase</keyword>
<dbReference type="GO" id="GO:0043213">
    <property type="term" value="P:bacteriocin transport"/>
    <property type="evidence" value="ECO:0007669"/>
    <property type="project" value="InterPro"/>
</dbReference>
<keyword evidence="2" id="KW-1133">Transmembrane helix</keyword>
<dbReference type="AlphaFoldDB" id="A0A0S3Q0E7"/>
<dbReference type="Proteomes" id="UP000236884">
    <property type="component" value="Chromosome"/>
</dbReference>
<keyword evidence="2" id="KW-0472">Membrane</keyword>
<proteinExistence type="predicted"/>
<evidence type="ECO:0000313" key="3">
    <source>
        <dbReference type="EMBL" id="BAT61658.1"/>
    </source>
</evidence>
<organism evidence="3 4">
    <name type="scientific">Variibacter gotjawalensis</name>
    <dbReference type="NCBI Taxonomy" id="1333996"/>
    <lineage>
        <taxon>Bacteria</taxon>
        <taxon>Pseudomonadati</taxon>
        <taxon>Pseudomonadota</taxon>
        <taxon>Alphaproteobacteria</taxon>
        <taxon>Hyphomicrobiales</taxon>
        <taxon>Nitrobacteraceae</taxon>
        <taxon>Variibacter</taxon>
    </lineage>
</organism>
<feature type="compositionally biased region" description="Low complexity" evidence="1">
    <location>
        <begin position="244"/>
        <end position="256"/>
    </location>
</feature>
<evidence type="ECO:0000313" key="4">
    <source>
        <dbReference type="Proteomes" id="UP000236884"/>
    </source>
</evidence>
<dbReference type="GO" id="GO:0016787">
    <property type="term" value="F:hydrolase activity"/>
    <property type="evidence" value="ECO:0007669"/>
    <property type="project" value="UniProtKB-KW"/>
</dbReference>